<feature type="domain" description="Ig-like" evidence="4">
    <location>
        <begin position="356"/>
        <end position="452"/>
    </location>
</feature>
<dbReference type="SMART" id="SM00409">
    <property type="entry name" value="IG"/>
    <property type="match status" value="3"/>
</dbReference>
<dbReference type="GO" id="GO:0043025">
    <property type="term" value="C:neuronal cell body"/>
    <property type="evidence" value="ECO:0007669"/>
    <property type="project" value="TreeGrafter"/>
</dbReference>
<dbReference type="InterPro" id="IPR003598">
    <property type="entry name" value="Ig_sub2"/>
</dbReference>
<protein>
    <submittedName>
        <fullName evidence="7">Uncharacterized protein</fullName>
    </submittedName>
</protein>
<dbReference type="InterPro" id="IPR050958">
    <property type="entry name" value="Cell_Adh-Cytoskel_Orgn"/>
</dbReference>
<dbReference type="GO" id="GO:0008046">
    <property type="term" value="F:axon guidance receptor activity"/>
    <property type="evidence" value="ECO:0007669"/>
    <property type="project" value="TreeGrafter"/>
</dbReference>
<dbReference type="Pfam" id="PF00041">
    <property type="entry name" value="fn3"/>
    <property type="match status" value="1"/>
</dbReference>
<evidence type="ECO:0000256" key="2">
    <source>
        <dbReference type="ARBA" id="ARBA00023319"/>
    </source>
</evidence>
<dbReference type="PANTHER" id="PTHR45080">
    <property type="entry name" value="CONTACTIN 5"/>
    <property type="match status" value="1"/>
</dbReference>
<dbReference type="AlphaFoldDB" id="A0A914UZR5"/>
<dbReference type="CDD" id="cd00096">
    <property type="entry name" value="Ig"/>
    <property type="match status" value="2"/>
</dbReference>
<dbReference type="InterPro" id="IPR003599">
    <property type="entry name" value="Ig_sub"/>
</dbReference>
<dbReference type="Pfam" id="PF13927">
    <property type="entry name" value="Ig_3"/>
    <property type="match status" value="1"/>
</dbReference>
<dbReference type="Gene3D" id="2.60.40.10">
    <property type="entry name" value="Immunoglobulins"/>
    <property type="match status" value="4"/>
</dbReference>
<dbReference type="GO" id="GO:0050808">
    <property type="term" value="P:synapse organization"/>
    <property type="evidence" value="ECO:0007669"/>
    <property type="project" value="TreeGrafter"/>
</dbReference>
<dbReference type="SMART" id="SM00408">
    <property type="entry name" value="IGc2"/>
    <property type="match status" value="3"/>
</dbReference>
<dbReference type="Pfam" id="PF07679">
    <property type="entry name" value="I-set"/>
    <property type="match status" value="1"/>
</dbReference>
<dbReference type="PROSITE" id="PS50835">
    <property type="entry name" value="IG_LIKE"/>
    <property type="match status" value="3"/>
</dbReference>
<keyword evidence="1" id="KW-0677">Repeat</keyword>
<keyword evidence="6" id="KW-1185">Reference proteome</keyword>
<evidence type="ECO:0000313" key="7">
    <source>
        <dbReference type="WBParaSite" id="PSAMB.scaffold1378size32397.g12756.t1"/>
    </source>
</evidence>
<dbReference type="InterPro" id="IPR007110">
    <property type="entry name" value="Ig-like_dom"/>
</dbReference>
<sequence>MVGDGAAGRKHPRRLRRHESNEIARRASLAGGASFRSPANFAAKTGRPEGANQRRPSAPINANPRPPPPTIALTDRVADRRPTDALVGFIKSPNRPFGRTSQLPSSRPAVEVLHGGGSRGEKGPSQPMRDHAPSCTPNMYISTSLVLASSKQRRTDGRMRLFLVYAVFFVVSISAEEPTFQTTDANFDVAERGTLELPCRVSNLGEYAVLWKRGGNSDDAWTLVIRDVEPYDSSEYLCELTTDPTMSIRHVVQVLVASFVSIQPDQDPLVVGPNETVQLACIPSGNPKPTVSWERVGATLPNGQQTFGGGQLSLVNVQTSHAGTYRCTATNGVKPDAVSDIRLQVHSSNGQQPIKPWVQATTKYMPAKVGADINITCIYDAVPPPQVTWIFNSFTINLAEDSARNMVQFNARQTNFTETILAISNIQQENFGDYTCRIGNNIGTKESTIHVSGKPGPPTISASPPNVLQPTLRWTVLSADPIIEYKIRYRLVAEDGWIDLPPMRASKTDQSRAPNEWHHSEVLRSLMPNSEYEIQVQARNAYGWGSYARDYFVYQTGDDASPATVDNSDASPAPGETKGALVAVASVLPLLLSAAVLTVCRRI</sequence>
<evidence type="ECO:0000256" key="1">
    <source>
        <dbReference type="ARBA" id="ARBA00022737"/>
    </source>
</evidence>
<feature type="region of interest" description="Disordered" evidence="3">
    <location>
        <begin position="1"/>
        <end position="130"/>
    </location>
</feature>
<dbReference type="Proteomes" id="UP000887566">
    <property type="component" value="Unplaced"/>
</dbReference>
<evidence type="ECO:0000259" key="5">
    <source>
        <dbReference type="PROSITE" id="PS50853"/>
    </source>
</evidence>
<dbReference type="CDD" id="cd00063">
    <property type="entry name" value="FN3"/>
    <property type="match status" value="1"/>
</dbReference>
<feature type="domain" description="Fibronectin type-III" evidence="5">
    <location>
        <begin position="454"/>
        <end position="559"/>
    </location>
</feature>
<feature type="domain" description="Ig-like" evidence="4">
    <location>
        <begin position="244"/>
        <end position="339"/>
    </location>
</feature>
<dbReference type="InterPro" id="IPR036116">
    <property type="entry name" value="FN3_sf"/>
</dbReference>
<evidence type="ECO:0000259" key="4">
    <source>
        <dbReference type="PROSITE" id="PS50835"/>
    </source>
</evidence>
<dbReference type="GO" id="GO:0005886">
    <property type="term" value="C:plasma membrane"/>
    <property type="evidence" value="ECO:0007669"/>
    <property type="project" value="TreeGrafter"/>
</dbReference>
<dbReference type="WBParaSite" id="PSAMB.scaffold1378size32397.g12756.t1">
    <property type="protein sequence ID" value="PSAMB.scaffold1378size32397.g12756.t1"/>
    <property type="gene ID" value="PSAMB.scaffold1378size32397.g12756"/>
</dbReference>
<dbReference type="GO" id="GO:0007156">
    <property type="term" value="P:homophilic cell adhesion via plasma membrane adhesion molecules"/>
    <property type="evidence" value="ECO:0007669"/>
    <property type="project" value="TreeGrafter"/>
</dbReference>
<dbReference type="SUPFAM" id="SSF49265">
    <property type="entry name" value="Fibronectin type III"/>
    <property type="match status" value="1"/>
</dbReference>
<dbReference type="InterPro" id="IPR013783">
    <property type="entry name" value="Ig-like_fold"/>
</dbReference>
<proteinExistence type="predicted"/>
<accession>A0A914UZR5</accession>
<dbReference type="GO" id="GO:0030424">
    <property type="term" value="C:axon"/>
    <property type="evidence" value="ECO:0007669"/>
    <property type="project" value="TreeGrafter"/>
</dbReference>
<name>A0A914UZR5_9BILA</name>
<dbReference type="InterPro" id="IPR003961">
    <property type="entry name" value="FN3_dom"/>
</dbReference>
<feature type="compositionally biased region" description="Basic residues" evidence="3">
    <location>
        <begin position="8"/>
        <end position="17"/>
    </location>
</feature>
<evidence type="ECO:0000256" key="3">
    <source>
        <dbReference type="SAM" id="MobiDB-lite"/>
    </source>
</evidence>
<feature type="compositionally biased region" description="Low complexity" evidence="3">
    <location>
        <begin position="54"/>
        <end position="63"/>
    </location>
</feature>
<feature type="domain" description="Ig-like" evidence="4">
    <location>
        <begin position="178"/>
        <end position="241"/>
    </location>
</feature>
<dbReference type="PROSITE" id="PS50853">
    <property type="entry name" value="FN3"/>
    <property type="match status" value="1"/>
</dbReference>
<dbReference type="PANTHER" id="PTHR45080:SF33">
    <property type="entry name" value="IG-LIKE DOMAIN-CONTAINING PROTEIN"/>
    <property type="match status" value="1"/>
</dbReference>
<reference evidence="7" key="1">
    <citation type="submission" date="2022-11" db="UniProtKB">
        <authorList>
            <consortium name="WormBaseParasite"/>
        </authorList>
    </citation>
    <scope>IDENTIFICATION</scope>
</reference>
<keyword evidence="2" id="KW-0393">Immunoglobulin domain</keyword>
<dbReference type="InterPro" id="IPR036179">
    <property type="entry name" value="Ig-like_dom_sf"/>
</dbReference>
<dbReference type="SMART" id="SM00060">
    <property type="entry name" value="FN3"/>
    <property type="match status" value="1"/>
</dbReference>
<dbReference type="SUPFAM" id="SSF48726">
    <property type="entry name" value="Immunoglobulin"/>
    <property type="match status" value="3"/>
</dbReference>
<evidence type="ECO:0000313" key="6">
    <source>
        <dbReference type="Proteomes" id="UP000887566"/>
    </source>
</evidence>
<dbReference type="InterPro" id="IPR013098">
    <property type="entry name" value="Ig_I-set"/>
</dbReference>
<organism evidence="6 7">
    <name type="scientific">Plectus sambesii</name>
    <dbReference type="NCBI Taxonomy" id="2011161"/>
    <lineage>
        <taxon>Eukaryota</taxon>
        <taxon>Metazoa</taxon>
        <taxon>Ecdysozoa</taxon>
        <taxon>Nematoda</taxon>
        <taxon>Chromadorea</taxon>
        <taxon>Plectida</taxon>
        <taxon>Plectina</taxon>
        <taxon>Plectoidea</taxon>
        <taxon>Plectidae</taxon>
        <taxon>Plectus</taxon>
    </lineage>
</organism>